<accession>A0AC34GYA6</accession>
<protein>
    <submittedName>
        <fullName evidence="2">Protein tyrosine phosphatase</fullName>
    </submittedName>
</protein>
<evidence type="ECO:0000313" key="2">
    <source>
        <dbReference type="WBParaSite" id="ES5_v2.g9998.t1"/>
    </source>
</evidence>
<evidence type="ECO:0000313" key="1">
    <source>
        <dbReference type="Proteomes" id="UP000887579"/>
    </source>
</evidence>
<reference evidence="2" key="1">
    <citation type="submission" date="2022-11" db="UniProtKB">
        <authorList>
            <consortium name="WormBaseParasite"/>
        </authorList>
    </citation>
    <scope>IDENTIFICATION</scope>
</reference>
<sequence length="278" mass="31915">MATNRYEDIPCNDNQRIVLTGGKYIHANYIKDTNGKIFAVATQGPLESTAYDFWSMTLQKQCPLIVMLCQCIESSFDKKTRSNIPKEKCYGYWPTNVKTPLKFKDLIIHADRIEEIIVFIGEKSEKIIKTEIRITDRKTNKILHQLDHFQYVDWEDHAVPTSTRPLMHLFKHYILPAVKSSAGPIIVHCSAGIGRTGVFVGALYMLDFFLHFRLVSMPAALTMLRRQRGKSVQSLGQYTFLHILLFELIEHATGKDLKDLKQKFAAILDKIRPNNVKT</sequence>
<dbReference type="WBParaSite" id="ES5_v2.g9998.t1">
    <property type="protein sequence ID" value="ES5_v2.g9998.t1"/>
    <property type="gene ID" value="ES5_v2.g9998"/>
</dbReference>
<dbReference type="Proteomes" id="UP000887579">
    <property type="component" value="Unplaced"/>
</dbReference>
<name>A0AC34GYA6_9BILA</name>
<organism evidence="1 2">
    <name type="scientific">Panagrolaimus sp. ES5</name>
    <dbReference type="NCBI Taxonomy" id="591445"/>
    <lineage>
        <taxon>Eukaryota</taxon>
        <taxon>Metazoa</taxon>
        <taxon>Ecdysozoa</taxon>
        <taxon>Nematoda</taxon>
        <taxon>Chromadorea</taxon>
        <taxon>Rhabditida</taxon>
        <taxon>Tylenchina</taxon>
        <taxon>Panagrolaimomorpha</taxon>
        <taxon>Panagrolaimoidea</taxon>
        <taxon>Panagrolaimidae</taxon>
        <taxon>Panagrolaimus</taxon>
    </lineage>
</organism>
<proteinExistence type="predicted"/>